<evidence type="ECO:0000313" key="3">
    <source>
        <dbReference type="EMBL" id="MBC2371360.1"/>
    </source>
</evidence>
<dbReference type="EMBL" id="JAAROL010000002">
    <property type="protein sequence ID" value="MBC1331920.1"/>
    <property type="molecule type" value="Genomic_DNA"/>
</dbReference>
<evidence type="ECO:0000313" key="2">
    <source>
        <dbReference type="EMBL" id="MBC1779032.1"/>
    </source>
</evidence>
<sequence>MAGNDAELLERINRNKTKRRKYEAVIKVIHSNKLNESRSGDMSSMVTFIDTNREKVQRLDSDSGYAYLSTLSTKLRKDIGDLEDYVDFANDSIKSIQALCETLESKKKTLDNSISDDVDKYNEGKMFWEHEKKGDGWLW</sequence>
<comment type="caution">
    <text evidence="3">The sequence shown here is derived from an EMBL/GenBank/DDBJ whole genome shotgun (WGS) entry which is preliminary data.</text>
</comment>
<evidence type="ECO:0008006" key="7">
    <source>
        <dbReference type="Google" id="ProtNLM"/>
    </source>
</evidence>
<evidence type="ECO:0000313" key="4">
    <source>
        <dbReference type="Proteomes" id="UP000532866"/>
    </source>
</evidence>
<dbReference type="EMBL" id="JAARUV010000002">
    <property type="protein sequence ID" value="MBC1779032.1"/>
    <property type="molecule type" value="Genomic_DNA"/>
</dbReference>
<dbReference type="Proteomes" id="UP000546244">
    <property type="component" value="Unassembled WGS sequence"/>
</dbReference>
<organism evidence="3 5">
    <name type="scientific">Listeria booriae</name>
    <dbReference type="NCBI Taxonomy" id="1552123"/>
    <lineage>
        <taxon>Bacteria</taxon>
        <taxon>Bacillati</taxon>
        <taxon>Bacillota</taxon>
        <taxon>Bacilli</taxon>
        <taxon>Bacillales</taxon>
        <taxon>Listeriaceae</taxon>
        <taxon>Listeria</taxon>
    </lineage>
</organism>
<evidence type="ECO:0000313" key="1">
    <source>
        <dbReference type="EMBL" id="MBC1331920.1"/>
    </source>
</evidence>
<dbReference type="Proteomes" id="UP000532866">
    <property type="component" value="Unassembled WGS sequence"/>
</dbReference>
<protein>
    <recommendedName>
        <fullName evidence="7">DUF5082 domain-containing protein</fullName>
    </recommendedName>
</protein>
<evidence type="ECO:0000313" key="6">
    <source>
        <dbReference type="Proteomes" id="UP000547643"/>
    </source>
</evidence>
<evidence type="ECO:0000313" key="5">
    <source>
        <dbReference type="Proteomes" id="UP000546244"/>
    </source>
</evidence>
<dbReference type="EMBL" id="JAARMV010000001">
    <property type="protein sequence ID" value="MBC2371360.1"/>
    <property type="molecule type" value="Genomic_DNA"/>
</dbReference>
<dbReference type="RefSeq" id="WP_036101436.1">
    <property type="nucleotide sequence ID" value="NZ_JAARMV010000001.1"/>
</dbReference>
<dbReference type="AlphaFoldDB" id="A0A7X1A504"/>
<name>A0A7X1A504_9LIST</name>
<gene>
    <name evidence="1" type="ORF">HB759_08215</name>
    <name evidence="3" type="ORF">HBP98_04985</name>
    <name evidence="2" type="ORF">HCA46_09300</name>
</gene>
<proteinExistence type="predicted"/>
<reference evidence="4 5" key="1">
    <citation type="submission" date="2020-03" db="EMBL/GenBank/DDBJ databases">
        <title>Soil Listeria distribution.</title>
        <authorList>
            <person name="Liao J."/>
            <person name="Wiedmann M."/>
        </authorList>
    </citation>
    <scope>NUCLEOTIDE SEQUENCE [LARGE SCALE GENOMIC DNA]</scope>
    <source>
        <strain evidence="2 6">FSL L7-1017</strain>
        <strain evidence="1 4">FSL L7-1833</strain>
        <strain evidence="3 5">FSL L7-1850</strain>
    </source>
</reference>
<dbReference type="Proteomes" id="UP000547643">
    <property type="component" value="Unassembled WGS sequence"/>
</dbReference>
<accession>A0A7X1A504</accession>